<sequence length="43" mass="5072">MILPMMWPIFYCAMIVALYSPALMAGDRFYAEDYRIFFSGKKL</sequence>
<name>W7UIG6_RUMFL</name>
<dbReference type="AlphaFoldDB" id="W7UIG6"/>
<dbReference type="Proteomes" id="UP000019365">
    <property type="component" value="Unassembled WGS sequence"/>
</dbReference>
<dbReference type="EMBL" id="ATAX01000006">
    <property type="protein sequence ID" value="EWM55031.1"/>
    <property type="molecule type" value="Genomic_DNA"/>
</dbReference>
<accession>W7UIG6</accession>
<reference evidence="2 3" key="1">
    <citation type="journal article" date="2014" name="PLoS ONE">
        <title>Rumen cellulosomics: divergent fiber-degrading strategies revealed by comparative genome-wide analysis of six ruminococcal strains.</title>
        <authorList>
            <person name="Dassa B."/>
            <person name="Borovok I."/>
            <person name="Ruimy-Israeli V."/>
            <person name="Lamed R."/>
            <person name="Flint H.J."/>
            <person name="Duncan S.H."/>
            <person name="Henrissat B."/>
            <person name="Coutinho P."/>
            <person name="Morrison M."/>
            <person name="Mosoni P."/>
            <person name="Yeoman C.J."/>
            <person name="White B.A."/>
            <person name="Bayer E.A."/>
        </authorList>
    </citation>
    <scope>NUCLEOTIDE SEQUENCE [LARGE SCALE GENOMIC DNA]</scope>
    <source>
        <strain evidence="2 3">007c</strain>
    </source>
</reference>
<gene>
    <name evidence="2" type="ORF">RF007C_05005</name>
</gene>
<proteinExistence type="predicted"/>
<keyword evidence="3" id="KW-1185">Reference proteome</keyword>
<keyword evidence="1" id="KW-0812">Transmembrane</keyword>
<protein>
    <submittedName>
        <fullName evidence="2">Uncharacterized protein</fullName>
    </submittedName>
</protein>
<keyword evidence="1" id="KW-1133">Transmembrane helix</keyword>
<feature type="transmembrane region" description="Helical" evidence="1">
    <location>
        <begin position="6"/>
        <end position="25"/>
    </location>
</feature>
<comment type="caution">
    <text evidence="2">The sequence shown here is derived from an EMBL/GenBank/DDBJ whole genome shotgun (WGS) entry which is preliminary data.</text>
</comment>
<evidence type="ECO:0000256" key="1">
    <source>
        <dbReference type="SAM" id="Phobius"/>
    </source>
</evidence>
<organism evidence="2 3">
    <name type="scientific">Ruminococcus flavefaciens 007c</name>
    <dbReference type="NCBI Taxonomy" id="1341157"/>
    <lineage>
        <taxon>Bacteria</taxon>
        <taxon>Bacillati</taxon>
        <taxon>Bacillota</taxon>
        <taxon>Clostridia</taxon>
        <taxon>Eubacteriales</taxon>
        <taxon>Oscillospiraceae</taxon>
        <taxon>Ruminococcus</taxon>
    </lineage>
</organism>
<evidence type="ECO:0000313" key="3">
    <source>
        <dbReference type="Proteomes" id="UP000019365"/>
    </source>
</evidence>
<keyword evidence="1" id="KW-0472">Membrane</keyword>
<evidence type="ECO:0000313" key="2">
    <source>
        <dbReference type="EMBL" id="EWM55031.1"/>
    </source>
</evidence>